<proteinExistence type="predicted"/>
<dbReference type="HOGENOM" id="CLU_1163022_0_0_1"/>
<dbReference type="EnsemblProtists" id="HpaT814309">
    <property type="protein sequence ID" value="HpaP814309"/>
    <property type="gene ID" value="HpaG814309"/>
</dbReference>
<evidence type="ECO:0000313" key="2">
    <source>
        <dbReference type="Proteomes" id="UP000011713"/>
    </source>
</evidence>
<evidence type="ECO:0000313" key="1">
    <source>
        <dbReference type="EnsemblProtists" id="HpaP814309"/>
    </source>
</evidence>
<dbReference type="InParanoid" id="M4C5D4"/>
<dbReference type="AlphaFoldDB" id="M4C5D4"/>
<name>M4C5D4_HYAAE</name>
<reference evidence="1" key="2">
    <citation type="submission" date="2015-06" db="UniProtKB">
        <authorList>
            <consortium name="EnsemblProtists"/>
        </authorList>
    </citation>
    <scope>IDENTIFICATION</scope>
    <source>
        <strain evidence="1">Emoy2</strain>
    </source>
</reference>
<accession>M4C5D4</accession>
<sequence>MFNEALPEENQERIAPSFKTAITTFVDGLRRTFARLWDAITKLIEKLRIPSEVFVPIAESRLPSEVVSDHITSVQPLSRNEGIRIPGDLAETLDKLQRCPLTDPKMTSLLEDVKAKAELHVRHLPLNERPDVTPDIDVYIYLLLEAVLDRPKLAMTLSMAKASRDQKVRKRAIRIEQIQFTSWFYKKLERSVIKTELVALYGNVQEWFTALDYKLFCKYAREEPEFLESLPGRRQFQHE</sequence>
<protein>
    <submittedName>
        <fullName evidence="1">Uncharacterized protein</fullName>
    </submittedName>
</protein>
<dbReference type="EMBL" id="JH598335">
    <property type="status" value="NOT_ANNOTATED_CDS"/>
    <property type="molecule type" value="Genomic_DNA"/>
</dbReference>
<reference evidence="2" key="1">
    <citation type="journal article" date="2010" name="Science">
        <title>Signatures of adaptation to obligate biotrophy in the Hyaloperonospora arabidopsidis genome.</title>
        <authorList>
            <person name="Baxter L."/>
            <person name="Tripathy S."/>
            <person name="Ishaque N."/>
            <person name="Boot N."/>
            <person name="Cabral A."/>
            <person name="Kemen E."/>
            <person name="Thines M."/>
            <person name="Ah-Fong A."/>
            <person name="Anderson R."/>
            <person name="Badejoko W."/>
            <person name="Bittner-Eddy P."/>
            <person name="Boore J.L."/>
            <person name="Chibucos M.C."/>
            <person name="Coates M."/>
            <person name="Dehal P."/>
            <person name="Delehaunty K."/>
            <person name="Dong S."/>
            <person name="Downton P."/>
            <person name="Dumas B."/>
            <person name="Fabro G."/>
            <person name="Fronick C."/>
            <person name="Fuerstenberg S.I."/>
            <person name="Fulton L."/>
            <person name="Gaulin E."/>
            <person name="Govers F."/>
            <person name="Hughes L."/>
            <person name="Humphray S."/>
            <person name="Jiang R.H."/>
            <person name="Judelson H."/>
            <person name="Kamoun S."/>
            <person name="Kyung K."/>
            <person name="Meijer H."/>
            <person name="Minx P."/>
            <person name="Morris P."/>
            <person name="Nelson J."/>
            <person name="Phuntumart V."/>
            <person name="Qutob D."/>
            <person name="Rehmany A."/>
            <person name="Rougon-Cardoso A."/>
            <person name="Ryden P."/>
            <person name="Torto-Alalibo T."/>
            <person name="Studholme D."/>
            <person name="Wang Y."/>
            <person name="Win J."/>
            <person name="Wood J."/>
            <person name="Clifton S.W."/>
            <person name="Rogers J."/>
            <person name="Van den Ackerveken G."/>
            <person name="Jones J.D."/>
            <person name="McDowell J.M."/>
            <person name="Beynon J."/>
            <person name="Tyler B.M."/>
        </authorList>
    </citation>
    <scope>NUCLEOTIDE SEQUENCE [LARGE SCALE GENOMIC DNA]</scope>
    <source>
        <strain evidence="2">Emoy2</strain>
    </source>
</reference>
<organism evidence="1 2">
    <name type="scientific">Hyaloperonospora arabidopsidis (strain Emoy2)</name>
    <name type="common">Downy mildew agent</name>
    <name type="synonym">Peronospora arabidopsidis</name>
    <dbReference type="NCBI Taxonomy" id="559515"/>
    <lineage>
        <taxon>Eukaryota</taxon>
        <taxon>Sar</taxon>
        <taxon>Stramenopiles</taxon>
        <taxon>Oomycota</taxon>
        <taxon>Peronosporomycetes</taxon>
        <taxon>Peronosporales</taxon>
        <taxon>Peronosporaceae</taxon>
        <taxon>Hyaloperonospora</taxon>
    </lineage>
</organism>
<keyword evidence="2" id="KW-1185">Reference proteome</keyword>
<dbReference type="VEuPathDB" id="FungiDB:HpaG814309"/>
<dbReference type="Proteomes" id="UP000011713">
    <property type="component" value="Unassembled WGS sequence"/>
</dbReference>